<evidence type="ECO:0000313" key="1">
    <source>
        <dbReference type="EMBL" id="NMM98129.1"/>
    </source>
</evidence>
<comment type="caution">
    <text evidence="1">The sequence shown here is derived from an EMBL/GenBank/DDBJ whole genome shotgun (WGS) entry which is preliminary data.</text>
</comment>
<reference evidence="1 2" key="1">
    <citation type="submission" date="2020-02" db="EMBL/GenBank/DDBJ databases">
        <title>Characterization of phylogenetic diversity of novel bifidobacterial species isolated in Czech ZOOs.</title>
        <authorList>
            <person name="Lugli G.A."/>
            <person name="Vera N.B."/>
            <person name="Ventura M."/>
        </authorList>
    </citation>
    <scope>NUCLEOTIDE SEQUENCE [LARGE SCALE GENOMIC DNA]</scope>
    <source>
        <strain evidence="1 2">DSM 109959</strain>
    </source>
</reference>
<accession>A0A7Y0EXD9</accession>
<proteinExistence type="predicted"/>
<keyword evidence="2" id="KW-1185">Reference proteome</keyword>
<dbReference type="Proteomes" id="UP000543419">
    <property type="component" value="Unassembled WGS sequence"/>
</dbReference>
<protein>
    <submittedName>
        <fullName evidence="1">Uncharacterized protein</fullName>
    </submittedName>
</protein>
<evidence type="ECO:0000313" key="2">
    <source>
        <dbReference type="Proteomes" id="UP000543419"/>
    </source>
</evidence>
<organism evidence="1 2">
    <name type="scientific">Bifidobacterium olomucense</name>
    <dbReference type="NCBI Taxonomy" id="2675324"/>
    <lineage>
        <taxon>Bacteria</taxon>
        <taxon>Bacillati</taxon>
        <taxon>Actinomycetota</taxon>
        <taxon>Actinomycetes</taxon>
        <taxon>Bifidobacteriales</taxon>
        <taxon>Bifidobacteriaceae</taxon>
        <taxon>Bifidobacterium</taxon>
    </lineage>
</organism>
<name>A0A7Y0EXD9_9BIFI</name>
<dbReference type="AlphaFoldDB" id="A0A7Y0EXD9"/>
<dbReference type="RefSeq" id="WP_169240873.1">
    <property type="nucleotide sequence ID" value="NZ_JAAIIG010000003.1"/>
</dbReference>
<gene>
    <name evidence="1" type="ORF">G1C97_1078</name>
</gene>
<sequence length="100" mass="11276">MPTHVSKEHQQLKDLGKALYAAMRSDYEYNAYATELDKSDYETIKAASESYGDSFKTEAIESVNHAGLGASDVRSVLDWVEEHADDLHYVWELTAEGMED</sequence>
<dbReference type="EMBL" id="JAAIIG010000003">
    <property type="protein sequence ID" value="NMM98129.1"/>
    <property type="molecule type" value="Genomic_DNA"/>
</dbReference>